<evidence type="ECO:0008006" key="2">
    <source>
        <dbReference type="Google" id="ProtNLM"/>
    </source>
</evidence>
<evidence type="ECO:0000313" key="1">
    <source>
        <dbReference type="EMBL" id="JAQ01008.1"/>
    </source>
</evidence>
<organism evidence="1">
    <name type="scientific">Lygus hesperus</name>
    <name type="common">Western plant bug</name>
    <dbReference type="NCBI Taxonomy" id="30085"/>
    <lineage>
        <taxon>Eukaryota</taxon>
        <taxon>Metazoa</taxon>
        <taxon>Ecdysozoa</taxon>
        <taxon>Arthropoda</taxon>
        <taxon>Hexapoda</taxon>
        <taxon>Insecta</taxon>
        <taxon>Pterygota</taxon>
        <taxon>Neoptera</taxon>
        <taxon>Paraneoptera</taxon>
        <taxon>Hemiptera</taxon>
        <taxon>Heteroptera</taxon>
        <taxon>Panheteroptera</taxon>
        <taxon>Cimicomorpha</taxon>
        <taxon>Miridae</taxon>
        <taxon>Mirini</taxon>
        <taxon>Lygus</taxon>
    </lineage>
</organism>
<proteinExistence type="predicted"/>
<gene>
    <name evidence="1" type="ORF">g.56483</name>
</gene>
<feature type="non-terminal residue" evidence="1">
    <location>
        <position position="1"/>
    </location>
</feature>
<dbReference type="EMBL" id="GDHC01017621">
    <property type="protein sequence ID" value="JAQ01008.1"/>
    <property type="molecule type" value="Transcribed_RNA"/>
</dbReference>
<dbReference type="AlphaFoldDB" id="A0A146KXU2"/>
<reference evidence="1" key="1">
    <citation type="journal article" date="2016" name="Gigascience">
        <title>De novo construction of an expanded transcriptome assembly for the western tarnished plant bug, Lygus hesperus.</title>
        <authorList>
            <person name="Tassone E.E."/>
            <person name="Geib S.M."/>
            <person name="Hall B."/>
            <person name="Fabrick J.A."/>
            <person name="Brent C.S."/>
            <person name="Hull J.J."/>
        </authorList>
    </citation>
    <scope>NUCLEOTIDE SEQUENCE</scope>
</reference>
<sequence length="156" mass="18268">LFKFKPEKMEVEEEESVFFKAFFGRKLKRKNQHLLYITFGRFPFPIAVCTAYVRQCGLSAGQRVLCCTHRVLSMLAFADDLALLADSPPDTQFEMNYFKEYCDINSLVINYKKTEVMVFCRGCMRKMRREVCGGVQLEYVRKFNTLSSSCRMQVMQ</sequence>
<protein>
    <recommendedName>
        <fullName evidence="2">Reverse transcriptase domain-containing protein</fullName>
    </recommendedName>
</protein>
<accession>A0A146KXU2</accession>
<name>A0A146KXU2_LYGHE</name>